<organism evidence="1 2">
    <name type="scientific">Mycolicibacterium obuense</name>
    <dbReference type="NCBI Taxonomy" id="1807"/>
    <lineage>
        <taxon>Bacteria</taxon>
        <taxon>Bacillati</taxon>
        <taxon>Actinomycetota</taxon>
        <taxon>Actinomycetes</taxon>
        <taxon>Mycobacteriales</taxon>
        <taxon>Mycobacteriaceae</taxon>
        <taxon>Mycolicibacterium</taxon>
    </lineage>
</organism>
<dbReference type="RefSeq" id="WP_131705552.1">
    <property type="nucleotide sequence ID" value="NZ_CALTXN010000012.1"/>
</dbReference>
<accession>A0A0J6W3P4</accession>
<gene>
    <name evidence="1" type="ORF">MOBUDSM44075_02069</name>
</gene>
<dbReference type="AlphaFoldDB" id="A0A0J6W3P4"/>
<comment type="caution">
    <text evidence="1">The sequence shown here is derived from an EMBL/GenBank/DDBJ whole genome shotgun (WGS) entry which is preliminary data.</text>
</comment>
<dbReference type="OrthoDB" id="4731620at2"/>
<protein>
    <recommendedName>
        <fullName evidence="3">ABM domain-containing protein</fullName>
    </recommendedName>
</protein>
<sequence>MTVPGRTVVAVNLFSMLPGVDPAEFERFSTEVDRPTCLARGDLVRRFEAFRVDDAPDGAPADILEVMEVTDWADWEQFRDHDPSMKPVIAGFDELVDPATVRTYFTHAIPGEHQ</sequence>
<evidence type="ECO:0000313" key="2">
    <source>
        <dbReference type="Proteomes" id="UP000036313"/>
    </source>
</evidence>
<evidence type="ECO:0008006" key="3">
    <source>
        <dbReference type="Google" id="ProtNLM"/>
    </source>
</evidence>
<dbReference type="Gene3D" id="3.30.70.100">
    <property type="match status" value="1"/>
</dbReference>
<reference evidence="1 2" key="1">
    <citation type="journal article" date="2015" name="Genome Biol. Evol.">
        <title>Characterization of Three Mycobacterium spp. with Potential Use in Bioremediation by Genome Sequencing and Comparative Genomics.</title>
        <authorList>
            <person name="Das S."/>
            <person name="Pettersson B.M."/>
            <person name="Behra P.R."/>
            <person name="Ramesh M."/>
            <person name="Dasgupta S."/>
            <person name="Bhattacharya A."/>
            <person name="Kirsebom L.A."/>
        </authorList>
    </citation>
    <scope>NUCLEOTIDE SEQUENCE [LARGE SCALE GENOMIC DNA]</scope>
    <source>
        <strain evidence="1 2">DSM 44075</strain>
    </source>
</reference>
<dbReference type="EMBL" id="JYNU01000011">
    <property type="protein sequence ID" value="KMO77029.1"/>
    <property type="molecule type" value="Genomic_DNA"/>
</dbReference>
<evidence type="ECO:0000313" key="1">
    <source>
        <dbReference type="EMBL" id="KMO77029.1"/>
    </source>
</evidence>
<proteinExistence type="predicted"/>
<dbReference type="Proteomes" id="UP000036313">
    <property type="component" value="Unassembled WGS sequence"/>
</dbReference>
<name>A0A0J6W3P4_9MYCO</name>
<dbReference type="PATRIC" id="fig|1807.14.peg.2087"/>